<dbReference type="AlphaFoldDB" id="A0A1G9TNM5"/>
<sequence length="43" mass="5077">MREFVIAILFLLLILLVLWQTLNKTRDEEAILDKLKAIFGDLF</sequence>
<dbReference type="EMBL" id="FNGO01000043">
    <property type="protein sequence ID" value="SDM49024.1"/>
    <property type="molecule type" value="Genomic_DNA"/>
</dbReference>
<organism evidence="1 2">
    <name type="scientific">Halarsenatibacter silvermanii</name>
    <dbReference type="NCBI Taxonomy" id="321763"/>
    <lineage>
        <taxon>Bacteria</taxon>
        <taxon>Bacillati</taxon>
        <taxon>Bacillota</taxon>
        <taxon>Clostridia</taxon>
        <taxon>Halanaerobiales</taxon>
        <taxon>Halarsenatibacteraceae</taxon>
        <taxon>Halarsenatibacter</taxon>
    </lineage>
</organism>
<evidence type="ECO:0000313" key="1">
    <source>
        <dbReference type="EMBL" id="SDM49024.1"/>
    </source>
</evidence>
<name>A0A1G9TNM5_9FIRM</name>
<protein>
    <submittedName>
        <fullName evidence="1">Uncharacterized protein</fullName>
    </submittedName>
</protein>
<evidence type="ECO:0000313" key="2">
    <source>
        <dbReference type="Proteomes" id="UP000199476"/>
    </source>
</evidence>
<gene>
    <name evidence="1" type="ORF">SAMN04488692_1435</name>
</gene>
<proteinExistence type="predicted"/>
<keyword evidence="2" id="KW-1185">Reference proteome</keyword>
<reference evidence="1 2" key="1">
    <citation type="submission" date="2016-10" db="EMBL/GenBank/DDBJ databases">
        <authorList>
            <person name="de Groot N.N."/>
        </authorList>
    </citation>
    <scope>NUCLEOTIDE SEQUENCE [LARGE SCALE GENOMIC DNA]</scope>
    <source>
        <strain evidence="1 2">SLAS-1</strain>
    </source>
</reference>
<accession>A0A1G9TNM5</accession>
<dbReference type="Proteomes" id="UP000199476">
    <property type="component" value="Unassembled WGS sequence"/>
</dbReference>